<evidence type="ECO:0008006" key="5">
    <source>
        <dbReference type="Google" id="ProtNLM"/>
    </source>
</evidence>
<dbReference type="Gene3D" id="2.130.10.10">
    <property type="entry name" value="YVTN repeat-like/Quinoprotein amine dehydrogenase"/>
    <property type="match status" value="1"/>
</dbReference>
<feature type="compositionally biased region" description="Polar residues" evidence="2">
    <location>
        <begin position="47"/>
        <end position="56"/>
    </location>
</feature>
<keyword evidence="4" id="KW-1185">Reference proteome</keyword>
<evidence type="ECO:0000313" key="3">
    <source>
        <dbReference type="EMBL" id="OCL05353.1"/>
    </source>
</evidence>
<dbReference type="EMBL" id="KV750312">
    <property type="protein sequence ID" value="OCL05353.1"/>
    <property type="molecule type" value="Genomic_DNA"/>
</dbReference>
<feature type="compositionally biased region" description="Polar residues" evidence="2">
    <location>
        <begin position="15"/>
        <end position="25"/>
    </location>
</feature>
<dbReference type="InterPro" id="IPR036322">
    <property type="entry name" value="WD40_repeat_dom_sf"/>
</dbReference>
<feature type="compositionally biased region" description="Acidic residues" evidence="2">
    <location>
        <begin position="30"/>
        <end position="40"/>
    </location>
</feature>
<dbReference type="InterPro" id="IPR015943">
    <property type="entry name" value="WD40/YVTN_repeat-like_dom_sf"/>
</dbReference>
<evidence type="ECO:0000313" key="4">
    <source>
        <dbReference type="Proteomes" id="UP000250140"/>
    </source>
</evidence>
<dbReference type="PROSITE" id="PS50082">
    <property type="entry name" value="WD_REPEATS_2"/>
    <property type="match status" value="1"/>
</dbReference>
<dbReference type="AlphaFoldDB" id="A0A8E2EW01"/>
<dbReference type="Proteomes" id="UP000250140">
    <property type="component" value="Unassembled WGS sequence"/>
</dbReference>
<sequence length="525" mass="57023">MTSNDVFYFSAAPTLPSSHGPSQSIVAHVEEEESSVEEAEGSPMSWLLSQTVSLPTYSPEDWIDDRPSHDALEDEDYSSEDSQSGGISLSLDPATVGDADGPQPMTSTPNGVALAHAQPLTSHWGNSPGEMSLQGSNTTHPAFTMSTTSEGLLQHALTVLGNTSTLHHFHSLSFDDASDYLDDEMPAVNDHQGVNDVCRFIDNWAVAGGLESNADLIGRAAAYVRDWERPETITREELQGDQYDIQGINWEKLDTTREKARLARTKLCAKKARSQGAKTIKSTENYFRFRRMNTAHRAFIVHFQLRNLIACTSRSDIYYATKSRVMHTDASSQTESCVMDLTKPMGDPSSPSTFTLTALTASDDVLIAGGFLGEYALTNLASTYGTPPTQGYVTHEYNGITNHVHGFRSRSTGHPHAVFCSNDHHLRVLDTATNRFIHDAGFSHAINCAATSPCARLRAIGGDFHDALITDAASGAVLQRLATHSDHVFAAAWADDGVHVATGAQDGLVAVWDARRWAAPLARFA</sequence>
<proteinExistence type="predicted"/>
<evidence type="ECO:0000256" key="2">
    <source>
        <dbReference type="SAM" id="MobiDB-lite"/>
    </source>
</evidence>
<accession>A0A8E2EW01</accession>
<organism evidence="3 4">
    <name type="scientific">Glonium stellatum</name>
    <dbReference type="NCBI Taxonomy" id="574774"/>
    <lineage>
        <taxon>Eukaryota</taxon>
        <taxon>Fungi</taxon>
        <taxon>Dikarya</taxon>
        <taxon>Ascomycota</taxon>
        <taxon>Pezizomycotina</taxon>
        <taxon>Dothideomycetes</taxon>
        <taxon>Pleosporomycetidae</taxon>
        <taxon>Gloniales</taxon>
        <taxon>Gloniaceae</taxon>
        <taxon>Glonium</taxon>
    </lineage>
</organism>
<reference evidence="3 4" key="1">
    <citation type="journal article" date="2016" name="Nat. Commun.">
        <title>Ectomycorrhizal ecology is imprinted in the genome of the dominant symbiotic fungus Cenococcum geophilum.</title>
        <authorList>
            <consortium name="DOE Joint Genome Institute"/>
            <person name="Peter M."/>
            <person name="Kohler A."/>
            <person name="Ohm R.A."/>
            <person name="Kuo A."/>
            <person name="Krutzmann J."/>
            <person name="Morin E."/>
            <person name="Arend M."/>
            <person name="Barry K.W."/>
            <person name="Binder M."/>
            <person name="Choi C."/>
            <person name="Clum A."/>
            <person name="Copeland A."/>
            <person name="Grisel N."/>
            <person name="Haridas S."/>
            <person name="Kipfer T."/>
            <person name="LaButti K."/>
            <person name="Lindquist E."/>
            <person name="Lipzen A."/>
            <person name="Maire R."/>
            <person name="Meier B."/>
            <person name="Mihaltcheva S."/>
            <person name="Molinier V."/>
            <person name="Murat C."/>
            <person name="Poggeler S."/>
            <person name="Quandt C.A."/>
            <person name="Sperisen C."/>
            <person name="Tritt A."/>
            <person name="Tisserant E."/>
            <person name="Crous P.W."/>
            <person name="Henrissat B."/>
            <person name="Nehls U."/>
            <person name="Egli S."/>
            <person name="Spatafora J.W."/>
            <person name="Grigoriev I.V."/>
            <person name="Martin F.M."/>
        </authorList>
    </citation>
    <scope>NUCLEOTIDE SEQUENCE [LARGE SCALE GENOMIC DNA]</scope>
    <source>
        <strain evidence="3 4">CBS 207.34</strain>
    </source>
</reference>
<feature type="non-terminal residue" evidence="3">
    <location>
        <position position="1"/>
    </location>
</feature>
<protein>
    <recommendedName>
        <fullName evidence="5">WD40 repeat-like protein</fullName>
    </recommendedName>
</protein>
<dbReference type="PANTHER" id="PTHR43991:SF12">
    <property type="entry name" value="WD REPEAT PROTEIN (AFU_ORTHOLOGUE AFUA_8G05640)"/>
    <property type="match status" value="1"/>
</dbReference>
<dbReference type="PANTHER" id="PTHR43991">
    <property type="entry name" value="WD REPEAT PROTEIN (AFU_ORTHOLOGUE AFUA_8G05640)-RELATED"/>
    <property type="match status" value="1"/>
</dbReference>
<dbReference type="SMART" id="SM00320">
    <property type="entry name" value="WD40"/>
    <property type="match status" value="2"/>
</dbReference>
<dbReference type="InterPro" id="IPR001680">
    <property type="entry name" value="WD40_rpt"/>
</dbReference>
<feature type="repeat" description="WD" evidence="1">
    <location>
        <begin position="481"/>
        <end position="513"/>
    </location>
</feature>
<evidence type="ECO:0000256" key="1">
    <source>
        <dbReference type="PROSITE-ProRule" id="PRU00221"/>
    </source>
</evidence>
<dbReference type="SUPFAM" id="SSF50978">
    <property type="entry name" value="WD40 repeat-like"/>
    <property type="match status" value="1"/>
</dbReference>
<dbReference type="PROSITE" id="PS50294">
    <property type="entry name" value="WD_REPEATS_REGION"/>
    <property type="match status" value="1"/>
</dbReference>
<dbReference type="OrthoDB" id="20669at2759"/>
<keyword evidence="1" id="KW-0853">WD repeat</keyword>
<name>A0A8E2EW01_9PEZI</name>
<feature type="region of interest" description="Disordered" evidence="2">
    <location>
        <begin position="1"/>
        <end position="104"/>
    </location>
</feature>
<gene>
    <name evidence="3" type="ORF">AOQ84DRAFT_98913</name>
</gene>